<name>A0A6N7Q926_9BACT</name>
<keyword evidence="1" id="KW-0472">Membrane</keyword>
<dbReference type="AlphaFoldDB" id="A0A6N7Q926"/>
<sequence>MKLELGIPVWLLCGILGAWIATTKGRGGCFWFLACAALGPIGLVFAAVVSKKKPND</sequence>
<evidence type="ECO:0000313" key="3">
    <source>
        <dbReference type="Proteomes" id="UP000440224"/>
    </source>
</evidence>
<dbReference type="OrthoDB" id="5397355at2"/>
<reference evidence="2 3" key="1">
    <citation type="submission" date="2019-10" db="EMBL/GenBank/DDBJ databases">
        <title>A soil myxobacterium in the family Polyangiaceae.</title>
        <authorList>
            <person name="Li Y."/>
            <person name="Wang J."/>
        </authorList>
    </citation>
    <scope>NUCLEOTIDE SEQUENCE [LARGE SCALE GENOMIC DNA]</scope>
    <source>
        <strain evidence="2 3">DSM 14734</strain>
    </source>
</reference>
<evidence type="ECO:0008006" key="4">
    <source>
        <dbReference type="Google" id="ProtNLM"/>
    </source>
</evidence>
<keyword evidence="1" id="KW-0812">Transmembrane</keyword>
<feature type="transmembrane region" description="Helical" evidence="1">
    <location>
        <begin position="30"/>
        <end position="49"/>
    </location>
</feature>
<gene>
    <name evidence="2" type="ORF">GF068_36460</name>
</gene>
<evidence type="ECO:0000313" key="2">
    <source>
        <dbReference type="EMBL" id="MRG97381.1"/>
    </source>
</evidence>
<dbReference type="EMBL" id="WJIE01000017">
    <property type="protein sequence ID" value="MRG97381.1"/>
    <property type="molecule type" value="Genomic_DNA"/>
</dbReference>
<dbReference type="Proteomes" id="UP000440224">
    <property type="component" value="Unassembled WGS sequence"/>
</dbReference>
<organism evidence="2 3">
    <name type="scientific">Polyangium spumosum</name>
    <dbReference type="NCBI Taxonomy" id="889282"/>
    <lineage>
        <taxon>Bacteria</taxon>
        <taxon>Pseudomonadati</taxon>
        <taxon>Myxococcota</taxon>
        <taxon>Polyangia</taxon>
        <taxon>Polyangiales</taxon>
        <taxon>Polyangiaceae</taxon>
        <taxon>Polyangium</taxon>
    </lineage>
</organism>
<accession>A0A6N7Q926</accession>
<keyword evidence="1" id="KW-1133">Transmembrane helix</keyword>
<keyword evidence="3" id="KW-1185">Reference proteome</keyword>
<proteinExistence type="predicted"/>
<evidence type="ECO:0000256" key="1">
    <source>
        <dbReference type="SAM" id="Phobius"/>
    </source>
</evidence>
<protein>
    <recommendedName>
        <fullName evidence="4">Antitermination protein NusB</fullName>
    </recommendedName>
</protein>
<comment type="caution">
    <text evidence="2">The sequence shown here is derived from an EMBL/GenBank/DDBJ whole genome shotgun (WGS) entry which is preliminary data.</text>
</comment>
<dbReference type="RefSeq" id="WP_153824166.1">
    <property type="nucleotide sequence ID" value="NZ_WJIE01000017.1"/>
</dbReference>